<evidence type="ECO:0000313" key="2">
    <source>
        <dbReference type="Proteomes" id="UP000267223"/>
    </source>
</evidence>
<dbReference type="Gene3D" id="3.40.50.1440">
    <property type="entry name" value="Tubulin/FtsZ, GTPase domain"/>
    <property type="match status" value="1"/>
</dbReference>
<dbReference type="RefSeq" id="WP_123122236.1">
    <property type="nucleotide sequence ID" value="NZ_RJJR01000018.1"/>
</dbReference>
<accession>A0A3M9N755</accession>
<protein>
    <submittedName>
        <fullName evidence="1">Uncharacterized protein</fullName>
    </submittedName>
</protein>
<evidence type="ECO:0000313" key="1">
    <source>
        <dbReference type="EMBL" id="RNI33611.1"/>
    </source>
</evidence>
<dbReference type="EMBL" id="RJJR01000018">
    <property type="protein sequence ID" value="RNI33611.1"/>
    <property type="molecule type" value="Genomic_DNA"/>
</dbReference>
<dbReference type="Proteomes" id="UP000267223">
    <property type="component" value="Unassembled WGS sequence"/>
</dbReference>
<keyword evidence="2" id="KW-1185">Reference proteome</keyword>
<name>A0A3M9N755_9BACT</name>
<gene>
    <name evidence="1" type="ORF">EFY79_18500</name>
</gene>
<dbReference type="AlphaFoldDB" id="A0A3M9N755"/>
<dbReference type="InterPro" id="IPR036525">
    <property type="entry name" value="Tubulin/FtsZ_GTPase_sf"/>
</dbReference>
<dbReference type="SUPFAM" id="SSF52490">
    <property type="entry name" value="Tubulin nucleotide-binding domain-like"/>
    <property type="match status" value="1"/>
</dbReference>
<comment type="caution">
    <text evidence="1">The sequence shown here is derived from an EMBL/GenBank/DDBJ whole genome shotgun (WGS) entry which is preliminary data.</text>
</comment>
<proteinExistence type="predicted"/>
<organism evidence="1 2">
    <name type="scientific">Hanamia caeni</name>
    <dbReference type="NCBI Taxonomy" id="2294116"/>
    <lineage>
        <taxon>Bacteria</taxon>
        <taxon>Pseudomonadati</taxon>
        <taxon>Bacteroidota</taxon>
        <taxon>Chitinophagia</taxon>
        <taxon>Chitinophagales</taxon>
        <taxon>Chitinophagaceae</taxon>
        <taxon>Hanamia</taxon>
    </lineage>
</organism>
<dbReference type="OrthoDB" id="844533at2"/>
<sequence length="480" mass="55054">MARLFVFGIGGTGARVMKSLIMLMASGMRAGDFDVIPILIDPHKDLKELNDCKTLLKLYGNIHDEIYKNVQKVDDGFFNTKITTLTTLAPGTGMRDEYDFDERHDIPFSQFLELEELAQNSPTQDLLSLLYSQDNFNKPLSVGFKGSPNVGSIVLNSLKDSPGYKAFENVFGIDDRVFIISSIFGGTGASGFPLLLKNLRNHRRPVINECQIGALTVMPYFKLESPDEKSDIDSNNFLTKTKAALTYYTREEFSNLYNALYYIADTDEQNKPYVNNEKEQPNDAHLVEVLGALAVLHFAGNSFQLRGEVYEYGLKENASVVDLTNISDETRKMIERDTVSFYFFQQLHENLKEHKNLPFRKSSGFNDSFFNQEVFRKIDEFIEKHYLPWVKELERNERSLSPFNRVAGKKSYNAAIKGYEVPRKPLEGWVSRPFDVSDLYVRMSNAEKFYKKMNDINKNYKYLAMCRKSTQELVDANIDF</sequence>
<reference evidence="1 2" key="1">
    <citation type="submission" date="2018-11" db="EMBL/GenBank/DDBJ databases">
        <title>Draft genome sequence of Ferruginibacter sp. BO-59.</title>
        <authorList>
            <person name="Im W.T."/>
        </authorList>
    </citation>
    <scope>NUCLEOTIDE SEQUENCE [LARGE SCALE GENOMIC DNA]</scope>
    <source>
        <strain evidence="1 2">BO-59</strain>
    </source>
</reference>